<dbReference type="AlphaFoldDB" id="A0A0R3WKB1"/>
<sequence length="88" mass="9974">MGGHEIHTRRAYAHVRVGGSIEERTRVPPDYMTRLYQSTTDERGRLLAPPPYYADSVLAFLDEKKKYMICASPPLRGYDAVSDADDNN</sequence>
<dbReference type="OrthoDB" id="10623532at2759"/>
<evidence type="ECO:0000313" key="1">
    <source>
        <dbReference type="EMBL" id="VDM17538.1"/>
    </source>
</evidence>
<evidence type="ECO:0000313" key="3">
    <source>
        <dbReference type="WBParaSite" id="TTAC_0000114701-mRNA-1"/>
    </source>
</evidence>
<gene>
    <name evidence="1" type="ORF">TTAC_LOCUS1148</name>
</gene>
<dbReference type="Proteomes" id="UP000274429">
    <property type="component" value="Unassembled WGS sequence"/>
</dbReference>
<organism evidence="3">
    <name type="scientific">Hydatigena taeniaeformis</name>
    <name type="common">Feline tapeworm</name>
    <name type="synonym">Taenia taeniaeformis</name>
    <dbReference type="NCBI Taxonomy" id="6205"/>
    <lineage>
        <taxon>Eukaryota</taxon>
        <taxon>Metazoa</taxon>
        <taxon>Spiralia</taxon>
        <taxon>Lophotrochozoa</taxon>
        <taxon>Platyhelminthes</taxon>
        <taxon>Cestoda</taxon>
        <taxon>Eucestoda</taxon>
        <taxon>Cyclophyllidea</taxon>
        <taxon>Taeniidae</taxon>
        <taxon>Hydatigera</taxon>
    </lineage>
</organism>
<evidence type="ECO:0000313" key="2">
    <source>
        <dbReference type="Proteomes" id="UP000274429"/>
    </source>
</evidence>
<reference evidence="1 2" key="2">
    <citation type="submission" date="2018-11" db="EMBL/GenBank/DDBJ databases">
        <authorList>
            <consortium name="Pathogen Informatics"/>
        </authorList>
    </citation>
    <scope>NUCLEOTIDE SEQUENCE [LARGE SCALE GENOMIC DNA]</scope>
</reference>
<reference evidence="3" key="1">
    <citation type="submission" date="2017-02" db="UniProtKB">
        <authorList>
            <consortium name="WormBaseParasite"/>
        </authorList>
    </citation>
    <scope>IDENTIFICATION</scope>
</reference>
<name>A0A0R3WKB1_HYDTA</name>
<protein>
    <submittedName>
        <fullName evidence="3">Auxin-responsive protein</fullName>
    </submittedName>
</protein>
<accession>A0A0R3WKB1</accession>
<keyword evidence="2" id="KW-1185">Reference proteome</keyword>
<dbReference type="WBParaSite" id="TTAC_0000114701-mRNA-1">
    <property type="protein sequence ID" value="TTAC_0000114701-mRNA-1"/>
    <property type="gene ID" value="TTAC_0000114701"/>
</dbReference>
<proteinExistence type="predicted"/>
<dbReference type="EMBL" id="UYWX01000195">
    <property type="protein sequence ID" value="VDM17538.1"/>
    <property type="molecule type" value="Genomic_DNA"/>
</dbReference>